<gene>
    <name evidence="2" type="ORF">EXIGLDRAFT_494112</name>
</gene>
<evidence type="ECO:0000313" key="2">
    <source>
        <dbReference type="EMBL" id="KZV94913.1"/>
    </source>
</evidence>
<dbReference type="InParanoid" id="A0A165JIZ3"/>
<accession>A0A165JIZ3</accession>
<feature type="region of interest" description="Disordered" evidence="1">
    <location>
        <begin position="43"/>
        <end position="62"/>
    </location>
</feature>
<dbReference type="EMBL" id="KV425965">
    <property type="protein sequence ID" value="KZV94913.1"/>
    <property type="molecule type" value="Genomic_DNA"/>
</dbReference>
<evidence type="ECO:0000313" key="3">
    <source>
        <dbReference type="Proteomes" id="UP000077266"/>
    </source>
</evidence>
<dbReference type="Proteomes" id="UP000077266">
    <property type="component" value="Unassembled WGS sequence"/>
</dbReference>
<organism evidence="2 3">
    <name type="scientific">Exidia glandulosa HHB12029</name>
    <dbReference type="NCBI Taxonomy" id="1314781"/>
    <lineage>
        <taxon>Eukaryota</taxon>
        <taxon>Fungi</taxon>
        <taxon>Dikarya</taxon>
        <taxon>Basidiomycota</taxon>
        <taxon>Agaricomycotina</taxon>
        <taxon>Agaricomycetes</taxon>
        <taxon>Auriculariales</taxon>
        <taxon>Exidiaceae</taxon>
        <taxon>Exidia</taxon>
    </lineage>
</organism>
<reference evidence="2 3" key="1">
    <citation type="journal article" date="2016" name="Mol. Biol. Evol.">
        <title>Comparative Genomics of Early-Diverging Mushroom-Forming Fungi Provides Insights into the Origins of Lignocellulose Decay Capabilities.</title>
        <authorList>
            <person name="Nagy L.G."/>
            <person name="Riley R."/>
            <person name="Tritt A."/>
            <person name="Adam C."/>
            <person name="Daum C."/>
            <person name="Floudas D."/>
            <person name="Sun H."/>
            <person name="Yadav J.S."/>
            <person name="Pangilinan J."/>
            <person name="Larsson K.H."/>
            <person name="Matsuura K."/>
            <person name="Barry K."/>
            <person name="Labutti K."/>
            <person name="Kuo R."/>
            <person name="Ohm R.A."/>
            <person name="Bhattacharya S.S."/>
            <person name="Shirouzu T."/>
            <person name="Yoshinaga Y."/>
            <person name="Martin F.M."/>
            <person name="Grigoriev I.V."/>
            <person name="Hibbett D.S."/>
        </authorList>
    </citation>
    <scope>NUCLEOTIDE SEQUENCE [LARGE SCALE GENOMIC DNA]</scope>
    <source>
        <strain evidence="2 3">HHB12029</strain>
    </source>
</reference>
<name>A0A165JIZ3_EXIGL</name>
<evidence type="ECO:0000256" key="1">
    <source>
        <dbReference type="SAM" id="MobiDB-lite"/>
    </source>
</evidence>
<proteinExistence type="predicted"/>
<dbReference type="AlphaFoldDB" id="A0A165JIZ3"/>
<keyword evidence="3" id="KW-1185">Reference proteome</keyword>
<protein>
    <submittedName>
        <fullName evidence="2">Uncharacterized protein</fullName>
    </submittedName>
</protein>
<sequence length="148" mass="16582">MPNGLPVHFKRPSGGYPLHTGYSAFASGHPLGDITSPRVAPATRISARRQPQQPRAGRRTRRLLNDVRLQRQRVAWRARRRAAERLHRQLKHFACPLGTEPYGRALVARVPGQASSLAHLKNGTLSAFVTQESVMPCRGSVEWLNYFP</sequence>